<evidence type="ECO:0000259" key="1">
    <source>
        <dbReference type="Pfam" id="PF23648"/>
    </source>
</evidence>
<keyword evidence="3" id="KW-1185">Reference proteome</keyword>
<dbReference type="Pfam" id="PF23648">
    <property type="entry name" value="DUF7147"/>
    <property type="match status" value="1"/>
</dbReference>
<sequence length="129" mass="15025">MIQRFIELGQGYSDLYELIETARANQHRLMHLMAIHTKINEKDVSSLVVVLKPTDPGKFQALYVCREGIPNPHVLKNKRFEMFVELAAELDKTIIEFDAKPSTMFAEKELYYQHLIGILRLNHYIPPLQ</sequence>
<dbReference type="InterPro" id="IPR055571">
    <property type="entry name" value="DUF7147"/>
</dbReference>
<evidence type="ECO:0000313" key="3">
    <source>
        <dbReference type="Proteomes" id="UP000031014"/>
    </source>
</evidence>
<evidence type="ECO:0000313" key="2">
    <source>
        <dbReference type="EMBL" id="GAM13700.1"/>
    </source>
</evidence>
<name>A0A0A8X117_MESS1</name>
<dbReference type="RefSeq" id="WP_041965530.1">
    <property type="nucleotide sequence ID" value="NZ_BASE01000040.1"/>
</dbReference>
<dbReference type="AlphaFoldDB" id="A0A0A8X117"/>
<proteinExistence type="predicted"/>
<feature type="domain" description="DUF7147" evidence="1">
    <location>
        <begin position="1"/>
        <end position="125"/>
    </location>
</feature>
<protein>
    <recommendedName>
        <fullName evidence="1">DUF7147 domain-containing protein</fullName>
    </recommendedName>
</protein>
<dbReference type="STRING" id="1321606.SAMD00020551_1846"/>
<accession>A0A0A8X117</accession>
<dbReference type="Proteomes" id="UP000031014">
    <property type="component" value="Unassembled WGS sequence"/>
</dbReference>
<comment type="caution">
    <text evidence="2">The sequence shown here is derived from an EMBL/GenBank/DDBJ whole genome shotgun (WGS) entry which is preliminary data.</text>
</comment>
<organism evidence="2 3">
    <name type="scientific">Mesobacillus selenatarsenatis (strain DSM 18680 / JCM 14380 / FERM P-15431 / SF-1)</name>
    <dbReference type="NCBI Taxonomy" id="1321606"/>
    <lineage>
        <taxon>Bacteria</taxon>
        <taxon>Bacillati</taxon>
        <taxon>Bacillota</taxon>
        <taxon>Bacilli</taxon>
        <taxon>Bacillales</taxon>
        <taxon>Bacillaceae</taxon>
        <taxon>Mesobacillus</taxon>
    </lineage>
</organism>
<dbReference type="OrthoDB" id="2427086at2"/>
<dbReference type="EMBL" id="BASE01000040">
    <property type="protein sequence ID" value="GAM13700.1"/>
    <property type="molecule type" value="Genomic_DNA"/>
</dbReference>
<reference evidence="2 3" key="1">
    <citation type="submission" date="2013-06" db="EMBL/GenBank/DDBJ databases">
        <title>Whole genome shotgun sequence of Bacillus selenatarsenatis SF-1.</title>
        <authorList>
            <person name="Kuroda M."/>
            <person name="Sei K."/>
            <person name="Yamashita M."/>
            <person name="Ike M."/>
        </authorList>
    </citation>
    <scope>NUCLEOTIDE SEQUENCE [LARGE SCALE GENOMIC DNA]</scope>
    <source>
        <strain evidence="2 3">SF-1</strain>
    </source>
</reference>
<gene>
    <name evidence="2" type="ORF">SAMD00020551_1846</name>
</gene>